<dbReference type="InParanoid" id="D2VTH5"/>
<evidence type="ECO:0000313" key="2">
    <source>
        <dbReference type="Proteomes" id="UP000006671"/>
    </source>
</evidence>
<sequence>MAKQTQHGRYPVKGKEVAHDKFSSMACNLVSGFVPLASMALMNYAGVGIMTQMVTLSPVYLFLGGRWTLGYLTRADIAYRKKQIMKIDPDYWFKSSPNRWILFKRSSIGIVASSILVDESIGLYVSLDNE</sequence>
<dbReference type="RefSeq" id="XP_002672679.1">
    <property type="nucleotide sequence ID" value="XM_002672633.1"/>
</dbReference>
<dbReference type="EMBL" id="GG738896">
    <property type="protein sequence ID" value="EFC39935.1"/>
    <property type="molecule type" value="Genomic_DNA"/>
</dbReference>
<dbReference type="Proteomes" id="UP000006671">
    <property type="component" value="Unassembled WGS sequence"/>
</dbReference>
<dbReference type="GeneID" id="8854343"/>
<organism evidence="2">
    <name type="scientific">Naegleria gruberi</name>
    <name type="common">Amoeba</name>
    <dbReference type="NCBI Taxonomy" id="5762"/>
    <lineage>
        <taxon>Eukaryota</taxon>
        <taxon>Discoba</taxon>
        <taxon>Heterolobosea</taxon>
        <taxon>Tetramitia</taxon>
        <taxon>Eutetramitia</taxon>
        <taxon>Vahlkampfiidae</taxon>
        <taxon>Naegleria</taxon>
    </lineage>
</organism>
<reference evidence="1 2" key="1">
    <citation type="journal article" date="2010" name="Cell">
        <title>The genome of Naegleria gruberi illuminates early eukaryotic versatility.</title>
        <authorList>
            <person name="Fritz-Laylin L.K."/>
            <person name="Prochnik S.E."/>
            <person name="Ginger M.L."/>
            <person name="Dacks J.B."/>
            <person name="Carpenter M.L."/>
            <person name="Field M.C."/>
            <person name="Kuo A."/>
            <person name="Paredez A."/>
            <person name="Chapman J."/>
            <person name="Pham J."/>
            <person name="Shu S."/>
            <person name="Neupane R."/>
            <person name="Cipriano M."/>
            <person name="Mancuso J."/>
            <person name="Tu H."/>
            <person name="Salamov A."/>
            <person name="Lindquist E."/>
            <person name="Shapiro H."/>
            <person name="Lucas S."/>
            <person name="Grigoriev I.V."/>
            <person name="Cande W.Z."/>
            <person name="Fulton C."/>
            <person name="Rokhsar D.S."/>
            <person name="Dawson S.C."/>
        </authorList>
    </citation>
    <scope>NUCLEOTIDE SEQUENCE [LARGE SCALE GENOMIC DNA]</scope>
    <source>
        <strain evidence="1 2">NEG-M</strain>
    </source>
</reference>
<evidence type="ECO:0000313" key="1">
    <source>
        <dbReference type="EMBL" id="EFC39935.1"/>
    </source>
</evidence>
<protein>
    <submittedName>
        <fullName evidence="1">Predicted protein</fullName>
    </submittedName>
</protein>
<accession>D2VTH5</accession>
<name>D2VTH5_NAEGR</name>
<dbReference type="VEuPathDB" id="AmoebaDB:NAEGRDRAFT_72304"/>
<dbReference type="AlphaFoldDB" id="D2VTH5"/>
<dbReference type="KEGG" id="ngr:NAEGRDRAFT_72304"/>
<gene>
    <name evidence="1" type="ORF">NAEGRDRAFT_72304</name>
</gene>
<keyword evidence="2" id="KW-1185">Reference proteome</keyword>
<proteinExistence type="predicted"/>